<dbReference type="Pfam" id="PF00440">
    <property type="entry name" value="TetR_N"/>
    <property type="match status" value="1"/>
</dbReference>
<dbReference type="Gene3D" id="1.10.357.10">
    <property type="entry name" value="Tetracycline Repressor, domain 2"/>
    <property type="match status" value="1"/>
</dbReference>
<evidence type="ECO:0000256" key="2">
    <source>
        <dbReference type="ARBA" id="ARBA00023015"/>
    </source>
</evidence>
<evidence type="ECO:0000256" key="5">
    <source>
        <dbReference type="PROSITE-ProRule" id="PRU00335"/>
    </source>
</evidence>
<protein>
    <submittedName>
        <fullName evidence="7">TetR/AcrR family transcriptional regulator</fullName>
    </submittedName>
</protein>
<dbReference type="EMBL" id="JBIWXY010000001">
    <property type="protein sequence ID" value="MFJ5446134.1"/>
    <property type="molecule type" value="Genomic_DNA"/>
</dbReference>
<dbReference type="InterPro" id="IPR009057">
    <property type="entry name" value="Homeodomain-like_sf"/>
</dbReference>
<gene>
    <name evidence="7" type="ORF">ACIKP9_07830</name>
</gene>
<dbReference type="InterPro" id="IPR023772">
    <property type="entry name" value="DNA-bd_HTH_TetR-type_CS"/>
</dbReference>
<dbReference type="SUPFAM" id="SSF46689">
    <property type="entry name" value="Homeodomain-like"/>
    <property type="match status" value="1"/>
</dbReference>
<evidence type="ECO:0000313" key="7">
    <source>
        <dbReference type="EMBL" id="MFJ5446134.1"/>
    </source>
</evidence>
<dbReference type="PANTHER" id="PTHR47506:SF1">
    <property type="entry name" value="HTH-TYPE TRANSCRIPTIONAL REGULATOR YJDC"/>
    <property type="match status" value="1"/>
</dbReference>
<dbReference type="Proteomes" id="UP001617669">
    <property type="component" value="Unassembled WGS sequence"/>
</dbReference>
<keyword evidence="3 5" id="KW-0238">DNA-binding</keyword>
<dbReference type="InterPro" id="IPR036271">
    <property type="entry name" value="Tet_transcr_reg_TetR-rel_C_sf"/>
</dbReference>
<comment type="caution">
    <text evidence="7">The sequence shown here is derived from an EMBL/GenBank/DDBJ whole genome shotgun (WGS) entry which is preliminary data.</text>
</comment>
<dbReference type="PRINTS" id="PR00455">
    <property type="entry name" value="HTHTETR"/>
</dbReference>
<evidence type="ECO:0000256" key="4">
    <source>
        <dbReference type="ARBA" id="ARBA00023163"/>
    </source>
</evidence>
<dbReference type="PROSITE" id="PS01081">
    <property type="entry name" value="HTH_TETR_1"/>
    <property type="match status" value="1"/>
</dbReference>
<accession>A0ABW8GLG8</accession>
<keyword evidence="4" id="KW-0804">Transcription</keyword>
<proteinExistence type="predicted"/>
<dbReference type="PROSITE" id="PS50977">
    <property type="entry name" value="HTH_TETR_2"/>
    <property type="match status" value="1"/>
</dbReference>
<keyword evidence="1" id="KW-0678">Repressor</keyword>
<feature type="domain" description="HTH tetR-type" evidence="6">
    <location>
        <begin position="15"/>
        <end position="75"/>
    </location>
</feature>
<evidence type="ECO:0000259" key="6">
    <source>
        <dbReference type="PROSITE" id="PS50977"/>
    </source>
</evidence>
<keyword evidence="2" id="KW-0805">Transcription regulation</keyword>
<dbReference type="InterPro" id="IPR011075">
    <property type="entry name" value="TetR_C"/>
</dbReference>
<evidence type="ECO:0000256" key="3">
    <source>
        <dbReference type="ARBA" id="ARBA00023125"/>
    </source>
</evidence>
<organism evidence="7 8">
    <name type="scientific">Methylobacillus methanolivorans</name>
    <dbReference type="NCBI Taxonomy" id="1848927"/>
    <lineage>
        <taxon>Bacteria</taxon>
        <taxon>Pseudomonadati</taxon>
        <taxon>Pseudomonadota</taxon>
        <taxon>Betaproteobacteria</taxon>
        <taxon>Nitrosomonadales</taxon>
        <taxon>Methylophilaceae</taxon>
        <taxon>Methylobacillus</taxon>
    </lineage>
</organism>
<dbReference type="InterPro" id="IPR001647">
    <property type="entry name" value="HTH_TetR"/>
</dbReference>
<sequence length="205" mass="22277">MDITDQKKRRGRPSKFDADASLQIAMQLFWAHGYEGTSIADLTEAMGINKPSLYAAFGSKETLFEMALQQYISGPIAFVSAALEEPTAYRVVEKLLLDSAHFLTESATPHGCMVNTGSLSCGPQAEPIKDLLVARRQWFESALIARMQRAREAGELAEGTDAATLARYVAAIHRGMSVQAASGASREDLLALGQMVLNLWPGNKD</sequence>
<reference evidence="7 8" key="1">
    <citation type="submission" date="2024-11" db="EMBL/GenBank/DDBJ databases">
        <authorList>
            <person name="Kaparullina E.N."/>
            <person name="Delegan Y.A."/>
            <person name="Doronina N.V."/>
        </authorList>
    </citation>
    <scope>NUCLEOTIDE SEQUENCE [LARGE SCALE GENOMIC DNA]</scope>
    <source>
        <strain evidence="7 8">7sh_L</strain>
    </source>
</reference>
<dbReference type="PANTHER" id="PTHR47506">
    <property type="entry name" value="TRANSCRIPTIONAL REGULATORY PROTEIN"/>
    <property type="match status" value="1"/>
</dbReference>
<keyword evidence="8" id="KW-1185">Reference proteome</keyword>
<evidence type="ECO:0000256" key="1">
    <source>
        <dbReference type="ARBA" id="ARBA00022491"/>
    </source>
</evidence>
<dbReference type="SUPFAM" id="SSF48498">
    <property type="entry name" value="Tetracyclin repressor-like, C-terminal domain"/>
    <property type="match status" value="1"/>
</dbReference>
<dbReference type="Pfam" id="PF16925">
    <property type="entry name" value="TetR_C_13"/>
    <property type="match status" value="1"/>
</dbReference>
<dbReference type="Gene3D" id="1.10.10.60">
    <property type="entry name" value="Homeodomain-like"/>
    <property type="match status" value="1"/>
</dbReference>
<name>A0ABW8GLG8_9PROT</name>
<feature type="DNA-binding region" description="H-T-H motif" evidence="5">
    <location>
        <begin position="38"/>
        <end position="57"/>
    </location>
</feature>
<dbReference type="RefSeq" id="WP_400881236.1">
    <property type="nucleotide sequence ID" value="NZ_JBIWXY010000001.1"/>
</dbReference>
<evidence type="ECO:0000313" key="8">
    <source>
        <dbReference type="Proteomes" id="UP001617669"/>
    </source>
</evidence>